<reference evidence="4" key="1">
    <citation type="journal article" date="2012" name="Nature">
        <title>The oyster genome reveals stress adaptation and complexity of shell formation.</title>
        <authorList>
            <person name="Zhang G."/>
            <person name="Fang X."/>
            <person name="Guo X."/>
            <person name="Li L."/>
            <person name="Luo R."/>
            <person name="Xu F."/>
            <person name="Yang P."/>
            <person name="Zhang L."/>
            <person name="Wang X."/>
            <person name="Qi H."/>
            <person name="Xiong Z."/>
            <person name="Que H."/>
            <person name="Xie Y."/>
            <person name="Holland P.W."/>
            <person name="Paps J."/>
            <person name="Zhu Y."/>
            <person name="Wu F."/>
            <person name="Chen Y."/>
            <person name="Wang J."/>
            <person name="Peng C."/>
            <person name="Meng J."/>
            <person name="Yang L."/>
            <person name="Liu J."/>
            <person name="Wen B."/>
            <person name="Zhang N."/>
            <person name="Huang Z."/>
            <person name="Zhu Q."/>
            <person name="Feng Y."/>
            <person name="Mount A."/>
            <person name="Hedgecock D."/>
            <person name="Xu Z."/>
            <person name="Liu Y."/>
            <person name="Domazet-Loso T."/>
            <person name="Du Y."/>
            <person name="Sun X."/>
            <person name="Zhang S."/>
            <person name="Liu B."/>
            <person name="Cheng P."/>
            <person name="Jiang X."/>
            <person name="Li J."/>
            <person name="Fan D."/>
            <person name="Wang W."/>
            <person name="Fu W."/>
            <person name="Wang T."/>
            <person name="Wang B."/>
            <person name="Zhang J."/>
            <person name="Peng Z."/>
            <person name="Li Y."/>
            <person name="Li N."/>
            <person name="Wang J."/>
            <person name="Chen M."/>
            <person name="He Y."/>
            <person name="Tan F."/>
            <person name="Song X."/>
            <person name="Zheng Q."/>
            <person name="Huang R."/>
            <person name="Yang H."/>
            <person name="Du X."/>
            <person name="Chen L."/>
            <person name="Yang M."/>
            <person name="Gaffney P.M."/>
            <person name="Wang S."/>
            <person name="Luo L."/>
            <person name="She Z."/>
            <person name="Ming Y."/>
            <person name="Huang W."/>
            <person name="Zhang S."/>
            <person name="Huang B."/>
            <person name="Zhang Y."/>
            <person name="Qu T."/>
            <person name="Ni P."/>
            <person name="Miao G."/>
            <person name="Wang J."/>
            <person name="Wang Q."/>
            <person name="Steinberg C.E."/>
            <person name="Wang H."/>
            <person name="Li N."/>
            <person name="Qian L."/>
            <person name="Zhang G."/>
            <person name="Li Y."/>
            <person name="Yang H."/>
            <person name="Liu X."/>
            <person name="Wang J."/>
            <person name="Yin Y."/>
            <person name="Wang J."/>
        </authorList>
    </citation>
    <scope>NUCLEOTIDE SEQUENCE [LARGE SCALE GENOMIC DNA]</scope>
    <source>
        <strain evidence="4">05x7-T-G4-1.051#20</strain>
    </source>
</reference>
<dbReference type="GO" id="GO:0044666">
    <property type="term" value="C:MLL3/4 complex"/>
    <property type="evidence" value="ECO:0007669"/>
    <property type="project" value="UniProtKB-ARBA"/>
</dbReference>
<keyword evidence="2" id="KW-1133">Transmembrane helix</keyword>
<evidence type="ECO:0000313" key="4">
    <source>
        <dbReference type="EMBL" id="EKC41162.1"/>
    </source>
</evidence>
<dbReference type="Pfam" id="PF00400">
    <property type="entry name" value="WD40"/>
    <property type="match status" value="4"/>
</dbReference>
<dbReference type="CDD" id="cd00200">
    <property type="entry name" value="WD40"/>
    <property type="match status" value="1"/>
</dbReference>
<feature type="compositionally biased region" description="Acidic residues" evidence="1">
    <location>
        <begin position="580"/>
        <end position="591"/>
    </location>
</feature>
<protein>
    <submittedName>
        <fullName evidence="4">WD repeat-containing protein 5</fullName>
    </submittedName>
</protein>
<feature type="transmembrane region" description="Helical" evidence="2">
    <location>
        <begin position="468"/>
        <end position="495"/>
    </location>
</feature>
<dbReference type="InterPro" id="IPR011047">
    <property type="entry name" value="Quinoprotein_ADH-like_sf"/>
</dbReference>
<gene>
    <name evidence="4" type="ORF">CGI_10010014</name>
</gene>
<dbReference type="Pfam" id="PF25175">
    <property type="entry name" value="Beta-prop_WDR5"/>
    <property type="match status" value="1"/>
</dbReference>
<keyword evidence="2" id="KW-0812">Transmembrane</keyword>
<dbReference type="InterPro" id="IPR020472">
    <property type="entry name" value="WD40_PAC1"/>
</dbReference>
<dbReference type="PROSITE" id="PS50294">
    <property type="entry name" value="WD_REPEATS_REGION"/>
    <property type="match status" value="7"/>
</dbReference>
<dbReference type="PROSITE" id="PS50082">
    <property type="entry name" value="WD_REPEATS_2"/>
    <property type="match status" value="9"/>
</dbReference>
<evidence type="ECO:0000259" key="3">
    <source>
        <dbReference type="Pfam" id="PF25175"/>
    </source>
</evidence>
<dbReference type="AlphaFoldDB" id="K1QWC1"/>
<dbReference type="InterPro" id="IPR059122">
    <property type="entry name" value="Beta-prop_WDR5-like"/>
</dbReference>
<dbReference type="PROSITE" id="PS00678">
    <property type="entry name" value="WD_REPEATS_1"/>
    <property type="match status" value="7"/>
</dbReference>
<organism evidence="4">
    <name type="scientific">Magallana gigas</name>
    <name type="common">Pacific oyster</name>
    <name type="synonym">Crassostrea gigas</name>
    <dbReference type="NCBI Taxonomy" id="29159"/>
    <lineage>
        <taxon>Eukaryota</taxon>
        <taxon>Metazoa</taxon>
        <taxon>Spiralia</taxon>
        <taxon>Lophotrochozoa</taxon>
        <taxon>Mollusca</taxon>
        <taxon>Bivalvia</taxon>
        <taxon>Autobranchia</taxon>
        <taxon>Pteriomorphia</taxon>
        <taxon>Ostreida</taxon>
        <taxon>Ostreoidea</taxon>
        <taxon>Ostreidae</taxon>
        <taxon>Magallana</taxon>
    </lineage>
</organism>
<sequence length="608" mass="67457">MAGHTKAVSSVKFSPNGEWLASSAADKLIKIWGAFDGKFEKTIVGHKLGISDVSWSSDSRLLASASDDKTLKIWDFATGKCLKTLKSHTNYVFCCNFNPQSNLIVSGSFDESVKIWDVKTGKCLKTLPAHSDPVTAVHFNRDGSLIVSSSYDGLCRIWDTASGQCLKTLIDDDNPPVSFVKFSPNGKYILAATLDKLLASASDDKTLKIWDFATGKCLKTLKSHTNYVFCCNFNPQSNLIVSGSFDESVKIWDVKTGKCLKTLPAHSDPVTAVHFNRDGSLIVSSSYDGLCRIWDTASGQCLKTLIDDDNPPVSFVKFSPNGKYILAATLDNTLKLWDYSKGKCLKTYTGHKNEKYCIFANFSVTGGKWIVSGSEDNLVYIWNLQTKEVVQKLQGHTVACQKQLRKPFHTLVTSAQSTRKLMARYTVGRWGGEFFVGLTLAFLGWHVALAVIGASYNTKCMDIPLLPVVMVLLGGTGILKCLSFLLQLLIVVTVWRKQKDKGAEFMSETSGLDNTMNWTYTVVLLAGDIAAFTRRENTCDRLLYDMAFYTLVVMTTVLGVVFLLDFTVFVYKRCHPPVKEEDEEDEEETDEGEMKQVPQSDITAMIDN</sequence>
<dbReference type="InParanoid" id="K1QWC1"/>
<dbReference type="InterPro" id="IPR001680">
    <property type="entry name" value="WD40_rpt"/>
</dbReference>
<dbReference type="Gene3D" id="2.130.10.10">
    <property type="entry name" value="YVTN repeat-like/Quinoprotein amine dehydrogenase"/>
    <property type="match status" value="2"/>
</dbReference>
<dbReference type="HOGENOM" id="CLU_449223_0_0_1"/>
<evidence type="ECO:0000256" key="2">
    <source>
        <dbReference type="SAM" id="Phobius"/>
    </source>
</evidence>
<feature type="region of interest" description="Disordered" evidence="1">
    <location>
        <begin position="579"/>
        <end position="608"/>
    </location>
</feature>
<dbReference type="PANTHER" id="PTHR19879:SF9">
    <property type="entry name" value="TRANSCRIPTION INITIATION FACTOR TFIID SUBUNIT 5"/>
    <property type="match status" value="1"/>
</dbReference>
<dbReference type="FunFam" id="2.130.10.10:FF:000228">
    <property type="entry name" value="COMPASS-like H3K4 histone methylase component WDR5A"/>
    <property type="match status" value="2"/>
</dbReference>
<dbReference type="InterPro" id="IPR019775">
    <property type="entry name" value="WD40_repeat_CS"/>
</dbReference>
<feature type="transmembrane region" description="Helical" evidence="2">
    <location>
        <begin position="434"/>
        <end position="456"/>
    </location>
</feature>
<dbReference type="PRINTS" id="PR00320">
    <property type="entry name" value="GPROTEINBRPT"/>
</dbReference>
<accession>K1QWC1</accession>
<evidence type="ECO:0000256" key="1">
    <source>
        <dbReference type="SAM" id="MobiDB-lite"/>
    </source>
</evidence>
<dbReference type="PANTHER" id="PTHR19879">
    <property type="entry name" value="TRANSCRIPTION INITIATION FACTOR TFIID"/>
    <property type="match status" value="1"/>
</dbReference>
<dbReference type="SMART" id="SM00320">
    <property type="entry name" value="WD40"/>
    <property type="match status" value="9"/>
</dbReference>
<dbReference type="EMBL" id="JH816706">
    <property type="protein sequence ID" value="EKC41162.1"/>
    <property type="molecule type" value="Genomic_DNA"/>
</dbReference>
<feature type="domain" description="WDR5-like beta-propeller" evidence="3">
    <location>
        <begin position="196"/>
        <end position="417"/>
    </location>
</feature>
<feature type="transmembrane region" description="Helical" evidence="2">
    <location>
        <begin position="546"/>
        <end position="571"/>
    </location>
</feature>
<proteinExistence type="predicted"/>
<dbReference type="InterPro" id="IPR015943">
    <property type="entry name" value="WD40/YVTN_repeat-like_dom_sf"/>
</dbReference>
<name>K1QWC1_MAGGI</name>
<dbReference type="SUPFAM" id="SSF50998">
    <property type="entry name" value="Quinoprotein alcohol dehydrogenase-like"/>
    <property type="match status" value="2"/>
</dbReference>
<keyword evidence="2" id="KW-0472">Membrane</keyword>